<dbReference type="Proteomes" id="UP000011513">
    <property type="component" value="Unassembled WGS sequence"/>
</dbReference>
<keyword evidence="1" id="KW-0472">Membrane</keyword>
<keyword evidence="1" id="KW-1133">Transmembrane helix</keyword>
<reference evidence="2 3" key="1">
    <citation type="journal article" date="2014" name="PLoS Genet.">
        <title>Phylogenetically driven sequencing of extremely halophilic archaea reveals strategies for static and dynamic osmo-response.</title>
        <authorList>
            <person name="Becker E.A."/>
            <person name="Seitzer P.M."/>
            <person name="Tritt A."/>
            <person name="Larsen D."/>
            <person name="Krusor M."/>
            <person name="Yao A.I."/>
            <person name="Wu D."/>
            <person name="Madern D."/>
            <person name="Eisen J.A."/>
            <person name="Darling A.E."/>
            <person name="Facciotti M.T."/>
        </authorList>
    </citation>
    <scope>NUCLEOTIDE SEQUENCE [LARGE SCALE GENOMIC DNA]</scope>
    <source>
        <strain evidence="2 3">JCM 14848</strain>
    </source>
</reference>
<evidence type="ECO:0000256" key="1">
    <source>
        <dbReference type="SAM" id="Phobius"/>
    </source>
</evidence>
<comment type="caution">
    <text evidence="2">The sequence shown here is derived from an EMBL/GenBank/DDBJ whole genome shotgun (WGS) entry which is preliminary data.</text>
</comment>
<dbReference type="OrthoDB" id="383887at2157"/>
<feature type="transmembrane region" description="Helical" evidence="1">
    <location>
        <begin position="268"/>
        <end position="288"/>
    </location>
</feature>
<sequence length="289" mass="30739">MVSATDGNSSDSTVVRWRGEADSRLRTALRHVVASAFLTFGAIVGFALLYFGYLTLTGAAAETFVVFLVAVLFGGPFALLYLVALREELSPSELLPYELNLYPRYVLLATPVALLLIYGFVRFPPLGFAYLVAGPFLWGLLAAREAAGAIDVDAGTLTVDDGTAATADRGPRDVRQLRAHASLGLGGYRLVRLRYDGSAVLSRPPLLLVPDGDYSAVDAALSEIESRDYGVKVRRTSRGAKAFLVGFGLLFVAVAAGLVVATDGLSRALMPALLMACFGLLFVALAWLA</sequence>
<dbReference type="EMBL" id="AOIV01000006">
    <property type="protein sequence ID" value="ELZ33974.1"/>
    <property type="molecule type" value="Genomic_DNA"/>
</dbReference>
<evidence type="ECO:0000313" key="3">
    <source>
        <dbReference type="Proteomes" id="UP000011513"/>
    </source>
</evidence>
<dbReference type="RefSeq" id="WP_008383951.1">
    <property type="nucleotide sequence ID" value="NZ_AOIV01000006.1"/>
</dbReference>
<feature type="transmembrane region" description="Helical" evidence="1">
    <location>
        <begin position="105"/>
        <end position="121"/>
    </location>
</feature>
<feature type="transmembrane region" description="Helical" evidence="1">
    <location>
        <begin position="242"/>
        <end position="262"/>
    </location>
</feature>
<feature type="transmembrane region" description="Helical" evidence="1">
    <location>
        <begin position="32"/>
        <end position="52"/>
    </location>
</feature>
<protein>
    <submittedName>
        <fullName evidence="2">Uncharacterized protein</fullName>
    </submittedName>
</protein>
<keyword evidence="1" id="KW-0812">Transmembrane</keyword>
<evidence type="ECO:0000313" key="2">
    <source>
        <dbReference type="EMBL" id="ELZ33974.1"/>
    </source>
</evidence>
<accession>M0DIH2</accession>
<dbReference type="eggNOG" id="ENOG502N618">
    <property type="taxonomic scope" value="Archaea"/>
</dbReference>
<feature type="transmembrane region" description="Helical" evidence="1">
    <location>
        <begin position="127"/>
        <end position="143"/>
    </location>
</feature>
<feature type="transmembrane region" description="Helical" evidence="1">
    <location>
        <begin position="64"/>
        <end position="84"/>
    </location>
</feature>
<proteinExistence type="predicted"/>
<organism evidence="2 3">
    <name type="scientific">Halogeometricum pallidum JCM 14848</name>
    <dbReference type="NCBI Taxonomy" id="1227487"/>
    <lineage>
        <taxon>Archaea</taxon>
        <taxon>Methanobacteriati</taxon>
        <taxon>Methanobacteriota</taxon>
        <taxon>Stenosarchaea group</taxon>
        <taxon>Halobacteria</taxon>
        <taxon>Halobacteriales</taxon>
        <taxon>Haloferacaceae</taxon>
        <taxon>Halogeometricum</taxon>
    </lineage>
</organism>
<dbReference type="PATRIC" id="fig|1227487.5.peg.689"/>
<keyword evidence="3" id="KW-1185">Reference proteome</keyword>
<name>M0DIH2_HALPD</name>
<gene>
    <name evidence="2" type="ORF">C474_03405</name>
</gene>
<dbReference type="AlphaFoldDB" id="M0DIH2"/>
<dbReference type="InParanoid" id="M0DIH2"/>